<dbReference type="Pfam" id="PF00817">
    <property type="entry name" value="IMS"/>
    <property type="match status" value="1"/>
</dbReference>
<reference evidence="12 13" key="1">
    <citation type="journal article" date="2018" name="ISME J.">
        <title>Endosymbiont genomes yield clues of tubeworm success.</title>
        <authorList>
            <person name="Li Y."/>
            <person name="Liles M.R."/>
            <person name="Halanych K.M."/>
        </authorList>
    </citation>
    <scope>NUCLEOTIDE SEQUENCE [LARGE SCALE GENOMIC DNA]</scope>
    <source>
        <strain evidence="12">A1462</strain>
    </source>
</reference>
<dbReference type="GO" id="GO:0009432">
    <property type="term" value="P:SOS response"/>
    <property type="evidence" value="ECO:0007669"/>
    <property type="project" value="TreeGrafter"/>
</dbReference>
<dbReference type="CDD" id="cd03586">
    <property type="entry name" value="PolY_Pol_IV_kappa"/>
    <property type="match status" value="1"/>
</dbReference>
<dbReference type="PANTHER" id="PTHR11076">
    <property type="entry name" value="DNA REPAIR POLYMERASE UMUC / TRANSFERASE FAMILY MEMBER"/>
    <property type="match status" value="1"/>
</dbReference>
<evidence type="ECO:0000256" key="2">
    <source>
        <dbReference type="ARBA" id="ARBA00022457"/>
    </source>
</evidence>
<comment type="caution">
    <text evidence="12">The sequence shown here is derived from an EMBL/GenBank/DDBJ whole genome shotgun (WGS) entry which is preliminary data.</text>
</comment>
<dbReference type="InterPro" id="IPR017961">
    <property type="entry name" value="DNA_pol_Y-fam_little_finger"/>
</dbReference>
<keyword evidence="5" id="KW-0235">DNA replication</keyword>
<evidence type="ECO:0000256" key="10">
    <source>
        <dbReference type="ARBA" id="ARBA00023204"/>
    </source>
</evidence>
<name>A0A370DHF3_9GAMM</name>
<dbReference type="SUPFAM" id="SSF56672">
    <property type="entry name" value="DNA/RNA polymerases"/>
    <property type="match status" value="1"/>
</dbReference>
<dbReference type="Gene3D" id="1.10.150.20">
    <property type="entry name" value="5' to 3' exonuclease, C-terminal subdomain"/>
    <property type="match status" value="1"/>
</dbReference>
<dbReference type="Gene3D" id="3.30.70.270">
    <property type="match status" value="1"/>
</dbReference>
<dbReference type="PANTHER" id="PTHR11076:SF33">
    <property type="entry name" value="DNA POLYMERASE KAPPA"/>
    <property type="match status" value="1"/>
</dbReference>
<evidence type="ECO:0000259" key="11">
    <source>
        <dbReference type="PROSITE" id="PS50173"/>
    </source>
</evidence>
<dbReference type="GO" id="GO:0042276">
    <property type="term" value="P:error-prone translesion synthesis"/>
    <property type="evidence" value="ECO:0007669"/>
    <property type="project" value="TreeGrafter"/>
</dbReference>
<keyword evidence="4" id="KW-0548">Nucleotidyltransferase</keyword>
<dbReference type="SUPFAM" id="SSF100879">
    <property type="entry name" value="Lesion bypass DNA polymerase (Y-family), little finger domain"/>
    <property type="match status" value="1"/>
</dbReference>
<dbReference type="Gene3D" id="3.30.1490.100">
    <property type="entry name" value="DNA polymerase, Y-family, little finger domain"/>
    <property type="match status" value="1"/>
</dbReference>
<dbReference type="FunFam" id="3.40.1170.60:FF:000003">
    <property type="entry name" value="DNA polymerase eta"/>
    <property type="match status" value="1"/>
</dbReference>
<protein>
    <submittedName>
        <fullName evidence="12">DNA polymerase IV</fullName>
    </submittedName>
</protein>
<dbReference type="GO" id="GO:0006281">
    <property type="term" value="P:DNA repair"/>
    <property type="evidence" value="ECO:0007669"/>
    <property type="project" value="UniProtKB-KW"/>
</dbReference>
<sequence>MTALKDRRWRRVIILMDMDAFFASVEQRDHPEWRGQAIGITNGQRGTCIITCSYEARALGIKTGMRVREALQICPDFIQVPASPERYAAVSTRIMHVLRTITPDLEIFSVDEAFLDVTHCQRLYGSPERIGRLVKTRVETASGVRCSVGVSGDKTTAKWAAKQGKPDGFVLIPPWEARYRLREVPVTELCGIADGVGRYLAERGVFRCGDMARLPIGELGRRFGNQGRRIWYMCQGEDPERVETRVAPPKSIGHGKVMPPDTRDLETIQIFLLHMSEKVAARLRRHELQASRFFVGLRAGWGWIGAKRATPLPTSDGRRIMALCRETLREQWQGEGVSQVQVTALDPRPVCEQLELFGMDEQVESDALHQVVDQTNERYGEFAIAPARLLKRSDMPNVIAPSWKPFGHRQSI</sequence>
<keyword evidence="13" id="KW-1185">Reference proteome</keyword>
<dbReference type="EMBL" id="QFXE01000015">
    <property type="protein sequence ID" value="RDH84358.1"/>
    <property type="molecule type" value="Genomic_DNA"/>
</dbReference>
<evidence type="ECO:0000256" key="5">
    <source>
        <dbReference type="ARBA" id="ARBA00022705"/>
    </source>
</evidence>
<dbReference type="PROSITE" id="PS50173">
    <property type="entry name" value="UMUC"/>
    <property type="match status" value="1"/>
</dbReference>
<evidence type="ECO:0000313" key="12">
    <source>
        <dbReference type="EMBL" id="RDH84358.1"/>
    </source>
</evidence>
<dbReference type="GO" id="GO:0006260">
    <property type="term" value="P:DNA replication"/>
    <property type="evidence" value="ECO:0007669"/>
    <property type="project" value="UniProtKB-KW"/>
</dbReference>
<dbReference type="GO" id="GO:0046872">
    <property type="term" value="F:metal ion binding"/>
    <property type="evidence" value="ECO:0007669"/>
    <property type="project" value="UniProtKB-KW"/>
</dbReference>
<dbReference type="InterPro" id="IPR043128">
    <property type="entry name" value="Rev_trsase/Diguanyl_cyclase"/>
</dbReference>
<dbReference type="InterPro" id="IPR050116">
    <property type="entry name" value="DNA_polymerase-Y"/>
</dbReference>
<gene>
    <name evidence="12" type="ORF">DIZ78_12520</name>
</gene>
<dbReference type="InterPro" id="IPR043502">
    <property type="entry name" value="DNA/RNA_pol_sf"/>
</dbReference>
<organism evidence="12 13">
    <name type="scientific">endosymbiont of Escarpia spicata</name>
    <dbReference type="NCBI Taxonomy" id="2200908"/>
    <lineage>
        <taxon>Bacteria</taxon>
        <taxon>Pseudomonadati</taxon>
        <taxon>Pseudomonadota</taxon>
        <taxon>Gammaproteobacteria</taxon>
        <taxon>sulfur-oxidizing symbionts</taxon>
    </lineage>
</organism>
<accession>A0A370DHF3</accession>
<evidence type="ECO:0000313" key="13">
    <source>
        <dbReference type="Proteomes" id="UP000254771"/>
    </source>
</evidence>
<dbReference type="Gene3D" id="3.40.1170.60">
    <property type="match status" value="1"/>
</dbReference>
<dbReference type="Pfam" id="PF11799">
    <property type="entry name" value="IMS_C"/>
    <property type="match status" value="1"/>
</dbReference>
<keyword evidence="2" id="KW-0515">Mutator protein</keyword>
<keyword evidence="9" id="KW-0239">DNA-directed DNA polymerase</keyword>
<dbReference type="InterPro" id="IPR022880">
    <property type="entry name" value="DNApol_IV"/>
</dbReference>
<evidence type="ECO:0000256" key="9">
    <source>
        <dbReference type="ARBA" id="ARBA00022932"/>
    </source>
</evidence>
<evidence type="ECO:0000256" key="4">
    <source>
        <dbReference type="ARBA" id="ARBA00022695"/>
    </source>
</evidence>
<dbReference type="GO" id="GO:0003887">
    <property type="term" value="F:DNA-directed DNA polymerase activity"/>
    <property type="evidence" value="ECO:0007669"/>
    <property type="project" value="UniProtKB-KW"/>
</dbReference>
<dbReference type="GO" id="GO:0003684">
    <property type="term" value="F:damaged DNA binding"/>
    <property type="evidence" value="ECO:0007669"/>
    <property type="project" value="InterPro"/>
</dbReference>
<evidence type="ECO:0000256" key="3">
    <source>
        <dbReference type="ARBA" id="ARBA00022679"/>
    </source>
</evidence>
<dbReference type="AlphaFoldDB" id="A0A370DHF3"/>
<evidence type="ECO:0000256" key="8">
    <source>
        <dbReference type="ARBA" id="ARBA00022842"/>
    </source>
</evidence>
<keyword evidence="7" id="KW-0227">DNA damage</keyword>
<proteinExistence type="inferred from homology"/>
<evidence type="ECO:0000256" key="1">
    <source>
        <dbReference type="ARBA" id="ARBA00010945"/>
    </source>
</evidence>
<keyword evidence="3" id="KW-0808">Transferase</keyword>
<comment type="similarity">
    <text evidence="1">Belongs to the DNA polymerase type-Y family.</text>
</comment>
<evidence type="ECO:0000256" key="6">
    <source>
        <dbReference type="ARBA" id="ARBA00022723"/>
    </source>
</evidence>
<evidence type="ECO:0000256" key="7">
    <source>
        <dbReference type="ARBA" id="ARBA00022763"/>
    </source>
</evidence>
<keyword evidence="6" id="KW-0479">Metal-binding</keyword>
<dbReference type="InterPro" id="IPR001126">
    <property type="entry name" value="UmuC"/>
</dbReference>
<feature type="domain" description="UmuC" evidence="11">
    <location>
        <begin position="13"/>
        <end position="193"/>
    </location>
</feature>
<keyword evidence="10" id="KW-0234">DNA repair</keyword>
<dbReference type="GO" id="GO:0005829">
    <property type="term" value="C:cytosol"/>
    <property type="evidence" value="ECO:0007669"/>
    <property type="project" value="TreeGrafter"/>
</dbReference>
<dbReference type="Proteomes" id="UP000254771">
    <property type="component" value="Unassembled WGS sequence"/>
</dbReference>
<keyword evidence="8" id="KW-0460">Magnesium</keyword>
<dbReference type="InterPro" id="IPR036775">
    <property type="entry name" value="DNA_pol_Y-fam_lit_finger_sf"/>
</dbReference>